<dbReference type="AlphaFoldDB" id="A0A5A9NUE8"/>
<comment type="caution">
    <text evidence="1">The sequence shown here is derived from an EMBL/GenBank/DDBJ whole genome shotgun (WGS) entry which is preliminary data.</text>
</comment>
<organism evidence="1 2">
    <name type="scientific">Triplophysa tibetana</name>
    <dbReference type="NCBI Taxonomy" id="1572043"/>
    <lineage>
        <taxon>Eukaryota</taxon>
        <taxon>Metazoa</taxon>
        <taxon>Chordata</taxon>
        <taxon>Craniata</taxon>
        <taxon>Vertebrata</taxon>
        <taxon>Euteleostomi</taxon>
        <taxon>Actinopterygii</taxon>
        <taxon>Neopterygii</taxon>
        <taxon>Teleostei</taxon>
        <taxon>Ostariophysi</taxon>
        <taxon>Cypriniformes</taxon>
        <taxon>Nemacheilidae</taxon>
        <taxon>Triplophysa</taxon>
    </lineage>
</organism>
<reference evidence="1 2" key="1">
    <citation type="journal article" date="2019" name="Mol. Ecol. Resour.">
        <title>Chromosome-level genome assembly of Triplophysa tibetana, a fish adapted to the harsh high-altitude environment of the Tibetan Plateau.</title>
        <authorList>
            <person name="Yang X."/>
            <person name="Liu H."/>
            <person name="Ma Z."/>
            <person name="Zou Y."/>
            <person name="Zou M."/>
            <person name="Mao Y."/>
            <person name="Li X."/>
            <person name="Wang H."/>
            <person name="Chen T."/>
            <person name="Wang W."/>
            <person name="Yang R."/>
        </authorList>
    </citation>
    <scope>NUCLEOTIDE SEQUENCE [LARGE SCALE GENOMIC DNA]</scope>
    <source>
        <strain evidence="1">TTIB1903HZAU</strain>
        <tissue evidence="1">Muscle</tissue>
    </source>
</reference>
<evidence type="ECO:0000313" key="1">
    <source>
        <dbReference type="EMBL" id="KAA0713332.1"/>
    </source>
</evidence>
<dbReference type="EMBL" id="SOYY01000013">
    <property type="protein sequence ID" value="KAA0713332.1"/>
    <property type="molecule type" value="Genomic_DNA"/>
</dbReference>
<sequence length="81" mass="8911">MGVFSSPHTRTGNTIISAVKQQDYTAMVWLKRRDKMERVSLSADIDTETASTCNAKCTTHTLLNVQLSGLGYGLHVVHCQS</sequence>
<protein>
    <submittedName>
        <fullName evidence="1">Uncharacterized protein</fullName>
    </submittedName>
</protein>
<keyword evidence="2" id="KW-1185">Reference proteome</keyword>
<accession>A0A5A9NUE8</accession>
<gene>
    <name evidence="1" type="ORF">E1301_Tti009248</name>
</gene>
<name>A0A5A9NUE8_9TELE</name>
<dbReference type="Proteomes" id="UP000324632">
    <property type="component" value="Chromosome 13"/>
</dbReference>
<evidence type="ECO:0000313" key="2">
    <source>
        <dbReference type="Proteomes" id="UP000324632"/>
    </source>
</evidence>
<proteinExistence type="predicted"/>